<dbReference type="Proteomes" id="UP001367508">
    <property type="component" value="Unassembled WGS sequence"/>
</dbReference>
<evidence type="ECO:0000313" key="1">
    <source>
        <dbReference type="EMBL" id="KAK7327690.1"/>
    </source>
</evidence>
<comment type="caution">
    <text evidence="1">The sequence shown here is derived from an EMBL/GenBank/DDBJ whole genome shotgun (WGS) entry which is preliminary data.</text>
</comment>
<sequence>MQIAKLPDYQAFEIPITTSESNAKVFAVQILFKVSVRYCTSHPNTKLFGAYRVQHNSPIATMRCGFLSIYSIIFKDCFSSLVETRSKWHGPQILKTKTRQESPTKRESFSFLDFHGHSQQENEDQPPEASVFFQGENLLTEDFPDFPPNFHFSLLL</sequence>
<evidence type="ECO:0000313" key="2">
    <source>
        <dbReference type="Proteomes" id="UP001367508"/>
    </source>
</evidence>
<accession>A0AAN9L1C6</accession>
<gene>
    <name evidence="1" type="ORF">VNO77_21778</name>
</gene>
<proteinExistence type="predicted"/>
<reference evidence="1 2" key="1">
    <citation type="submission" date="2024-01" db="EMBL/GenBank/DDBJ databases">
        <title>The genomes of 5 underutilized Papilionoideae crops provide insights into root nodulation and disease resistanc.</title>
        <authorList>
            <person name="Jiang F."/>
        </authorList>
    </citation>
    <scope>NUCLEOTIDE SEQUENCE [LARGE SCALE GENOMIC DNA]</scope>
    <source>
        <strain evidence="1">LVBAO_FW01</strain>
        <tissue evidence="1">Leaves</tissue>
    </source>
</reference>
<organism evidence="1 2">
    <name type="scientific">Canavalia gladiata</name>
    <name type="common">Sword bean</name>
    <name type="synonym">Dolichos gladiatus</name>
    <dbReference type="NCBI Taxonomy" id="3824"/>
    <lineage>
        <taxon>Eukaryota</taxon>
        <taxon>Viridiplantae</taxon>
        <taxon>Streptophyta</taxon>
        <taxon>Embryophyta</taxon>
        <taxon>Tracheophyta</taxon>
        <taxon>Spermatophyta</taxon>
        <taxon>Magnoliopsida</taxon>
        <taxon>eudicotyledons</taxon>
        <taxon>Gunneridae</taxon>
        <taxon>Pentapetalae</taxon>
        <taxon>rosids</taxon>
        <taxon>fabids</taxon>
        <taxon>Fabales</taxon>
        <taxon>Fabaceae</taxon>
        <taxon>Papilionoideae</taxon>
        <taxon>50 kb inversion clade</taxon>
        <taxon>NPAAA clade</taxon>
        <taxon>indigoferoid/millettioid clade</taxon>
        <taxon>Phaseoleae</taxon>
        <taxon>Canavalia</taxon>
    </lineage>
</organism>
<name>A0AAN9L1C6_CANGL</name>
<dbReference type="AlphaFoldDB" id="A0AAN9L1C6"/>
<keyword evidence="2" id="KW-1185">Reference proteome</keyword>
<protein>
    <submittedName>
        <fullName evidence="1">Uncharacterized protein</fullName>
    </submittedName>
</protein>
<dbReference type="EMBL" id="JAYMYQ010000005">
    <property type="protein sequence ID" value="KAK7327690.1"/>
    <property type="molecule type" value="Genomic_DNA"/>
</dbReference>